<feature type="transmembrane region" description="Helical" evidence="1">
    <location>
        <begin position="144"/>
        <end position="168"/>
    </location>
</feature>
<evidence type="ECO:0008006" key="5">
    <source>
        <dbReference type="Google" id="ProtNLM"/>
    </source>
</evidence>
<evidence type="ECO:0000256" key="2">
    <source>
        <dbReference type="SAM" id="SignalP"/>
    </source>
</evidence>
<feature type="transmembrane region" description="Helical" evidence="1">
    <location>
        <begin position="175"/>
        <end position="196"/>
    </location>
</feature>
<organism evidence="3 4">
    <name type="scientific">Nocardia aurantia</name>
    <dbReference type="NCBI Taxonomy" id="2585199"/>
    <lineage>
        <taxon>Bacteria</taxon>
        <taxon>Bacillati</taxon>
        <taxon>Actinomycetota</taxon>
        <taxon>Actinomycetes</taxon>
        <taxon>Mycobacteriales</taxon>
        <taxon>Nocardiaceae</taxon>
        <taxon>Nocardia</taxon>
    </lineage>
</organism>
<keyword evidence="1" id="KW-1133">Transmembrane helix</keyword>
<feature type="chain" id="PRO_5029567332" description="Ammonium transporter" evidence="2">
    <location>
        <begin position="29"/>
        <end position="242"/>
    </location>
</feature>
<evidence type="ECO:0000313" key="3">
    <source>
        <dbReference type="EMBL" id="MQY27600.1"/>
    </source>
</evidence>
<dbReference type="Proteomes" id="UP000431401">
    <property type="component" value="Unassembled WGS sequence"/>
</dbReference>
<dbReference type="EMBL" id="WEGI01000006">
    <property type="protein sequence ID" value="MQY27600.1"/>
    <property type="molecule type" value="Genomic_DNA"/>
</dbReference>
<reference evidence="3 4" key="1">
    <citation type="submission" date="2019-10" db="EMBL/GenBank/DDBJ databases">
        <title>Nocardia macrotermitis sp. nov. and Nocardia aurantia sp. nov., isolated from the gut of fungus growing-termite Macrotermes natalensis.</title>
        <authorList>
            <person name="Benndorf R."/>
            <person name="Schwitalla J."/>
            <person name="Martin K."/>
            <person name="De Beer W."/>
            <person name="Kaster A.-K."/>
            <person name="Vollmers J."/>
            <person name="Poulsen M."/>
            <person name="Beemelmanns C."/>
        </authorList>
    </citation>
    <scope>NUCLEOTIDE SEQUENCE [LARGE SCALE GENOMIC DNA]</scope>
    <source>
        <strain evidence="3 4">RB56</strain>
    </source>
</reference>
<dbReference type="RefSeq" id="WP_153342786.1">
    <property type="nucleotide sequence ID" value="NZ_WEGI01000006.1"/>
</dbReference>
<accession>A0A7K0DPD4</accession>
<sequence length="242" mass="22990">MKVKTQGATLTALTAMAAVAIAAGTANADTVSQDPQQKSMTVDLAPGVQYTGNVAQNAAVLNTPLGSIAMRAGQIGIQDAAGNALYGAPVQAIAPTDTGVAASAPAATPVAEPADAAAVAQQAQPVGDYNADLHTAIETANGQMGLAMGVGVLAGSVVGIIVGCPFGIATGGTLMALASLGTLTLPAAVAGCLVGATAVGGLGATVGGVLAAVPVGIATGVSTFNQLQSQHAAAPQTAPANS</sequence>
<keyword evidence="1" id="KW-0472">Membrane</keyword>
<keyword evidence="1" id="KW-0812">Transmembrane</keyword>
<dbReference type="AlphaFoldDB" id="A0A7K0DPD4"/>
<dbReference type="OrthoDB" id="4548145at2"/>
<evidence type="ECO:0000313" key="4">
    <source>
        <dbReference type="Proteomes" id="UP000431401"/>
    </source>
</evidence>
<feature type="signal peptide" evidence="2">
    <location>
        <begin position="1"/>
        <end position="28"/>
    </location>
</feature>
<name>A0A7K0DPD4_9NOCA</name>
<feature type="transmembrane region" description="Helical" evidence="1">
    <location>
        <begin position="202"/>
        <end position="221"/>
    </location>
</feature>
<protein>
    <recommendedName>
        <fullName evidence="5">Ammonium transporter</fullName>
    </recommendedName>
</protein>
<keyword evidence="2" id="KW-0732">Signal</keyword>
<keyword evidence="4" id="KW-1185">Reference proteome</keyword>
<evidence type="ECO:0000256" key="1">
    <source>
        <dbReference type="SAM" id="Phobius"/>
    </source>
</evidence>
<proteinExistence type="predicted"/>
<comment type="caution">
    <text evidence="3">The sequence shown here is derived from an EMBL/GenBank/DDBJ whole genome shotgun (WGS) entry which is preliminary data.</text>
</comment>
<gene>
    <name evidence="3" type="ORF">NRB56_31830</name>
</gene>